<name>A0A1T5I6C8_9GAMM</name>
<feature type="transmembrane region" description="Helical" evidence="1">
    <location>
        <begin position="228"/>
        <end position="251"/>
    </location>
</feature>
<proteinExistence type="predicted"/>
<protein>
    <submittedName>
        <fullName evidence="2">Uncharacterized protein</fullName>
    </submittedName>
</protein>
<dbReference type="Proteomes" id="UP000189966">
    <property type="component" value="Unassembled WGS sequence"/>
</dbReference>
<accession>A0A1T5I6C8</accession>
<evidence type="ECO:0000313" key="3">
    <source>
        <dbReference type="Proteomes" id="UP000189966"/>
    </source>
</evidence>
<keyword evidence="1" id="KW-0812">Transmembrane</keyword>
<gene>
    <name evidence="2" type="ORF">CZ809_04045</name>
</gene>
<sequence length="264" mass="30160">MLLKHIPRPKVQFSIPFFFAHATYMRFLKLRTDNKRTRKNGLKYVTPLVVDAPRKFAPSDTRTETCLRRKQCQLITGAHDSGKSRWLMRLKDSRHEIWGPKAQPVVLEGLMPLSSWIEVKGIDKWYAEFTKTEPNATPWHKLNLQLKADLLADYLLDTQAMLFIDDAHKLTGRKAQIARKCMLSSKLWLVAVSEEGRLPPSMRPLVERRDPQRTNLESDVSYDTTKALMWFLVAICVVAGAWEVGAVVGGLQMLGSGRRSTRAD</sequence>
<evidence type="ECO:0000313" key="2">
    <source>
        <dbReference type="EMBL" id="SKC34425.1"/>
    </source>
</evidence>
<dbReference type="EMBL" id="FUZI01000018">
    <property type="protein sequence ID" value="SKC34425.1"/>
    <property type="molecule type" value="Genomic_DNA"/>
</dbReference>
<reference evidence="2 3" key="1">
    <citation type="submission" date="2017-02" db="EMBL/GenBank/DDBJ databases">
        <authorList>
            <person name="Peterson S.W."/>
        </authorList>
    </citation>
    <scope>NUCLEOTIDE SEQUENCE [LARGE SCALE GENOMIC DNA]</scope>
    <source>
        <strain evidence="3">type strain: NCCB 100098</strain>
    </source>
</reference>
<evidence type="ECO:0000256" key="1">
    <source>
        <dbReference type="SAM" id="Phobius"/>
    </source>
</evidence>
<keyword evidence="1" id="KW-1133">Transmembrane helix</keyword>
<dbReference type="AlphaFoldDB" id="A0A1T5I6C8"/>
<organism evidence="2 3">
    <name type="scientific">Photobacterium piscicola</name>
    <dbReference type="NCBI Taxonomy" id="1378299"/>
    <lineage>
        <taxon>Bacteria</taxon>
        <taxon>Pseudomonadati</taxon>
        <taxon>Pseudomonadota</taxon>
        <taxon>Gammaproteobacteria</taxon>
        <taxon>Vibrionales</taxon>
        <taxon>Vibrionaceae</taxon>
        <taxon>Photobacterium</taxon>
    </lineage>
</organism>
<keyword evidence="1" id="KW-0472">Membrane</keyword>